<accession>A0A521F443</accession>
<evidence type="ECO:0000313" key="1">
    <source>
        <dbReference type="EMBL" id="SMO90943.1"/>
    </source>
</evidence>
<proteinExistence type="predicted"/>
<gene>
    <name evidence="1" type="ORF">SAMN06265219_11520</name>
</gene>
<sequence>MNEVITKDLRNQLIVLKLMPFVLPKVRGVSHSLGEPLETDW</sequence>
<reference evidence="1 2" key="1">
    <citation type="submission" date="2017-05" db="EMBL/GenBank/DDBJ databases">
        <authorList>
            <person name="Varghese N."/>
            <person name="Submissions S."/>
        </authorList>
    </citation>
    <scope>NUCLEOTIDE SEQUENCE [LARGE SCALE GENOMIC DNA]</scope>
    <source>
        <strain evidence="1 2">DSM 21985</strain>
    </source>
</reference>
<keyword evidence="2" id="KW-1185">Reference proteome</keyword>
<protein>
    <submittedName>
        <fullName evidence="1">Uncharacterized protein</fullName>
    </submittedName>
</protein>
<dbReference type="Proteomes" id="UP000317557">
    <property type="component" value="Unassembled WGS sequence"/>
</dbReference>
<name>A0A521F443_9BACT</name>
<evidence type="ECO:0000313" key="2">
    <source>
        <dbReference type="Proteomes" id="UP000317557"/>
    </source>
</evidence>
<dbReference type="EMBL" id="FXTP01000015">
    <property type="protein sequence ID" value="SMO90943.1"/>
    <property type="molecule type" value="Genomic_DNA"/>
</dbReference>
<dbReference type="AlphaFoldDB" id="A0A521F443"/>
<organism evidence="1 2">
    <name type="scientific">Gracilimonas mengyeensis</name>
    <dbReference type="NCBI Taxonomy" id="1302730"/>
    <lineage>
        <taxon>Bacteria</taxon>
        <taxon>Pseudomonadati</taxon>
        <taxon>Balneolota</taxon>
        <taxon>Balneolia</taxon>
        <taxon>Balneolales</taxon>
        <taxon>Balneolaceae</taxon>
        <taxon>Gracilimonas</taxon>
    </lineage>
</organism>